<reference evidence="2 3" key="1">
    <citation type="submission" date="2018-05" db="EMBL/GenBank/DDBJ databases">
        <title>Genome sequencing and assembly of the regulated plant pathogen Lachnellula willkommii and related sister species for the development of diagnostic species identification markers.</title>
        <authorList>
            <person name="Giroux E."/>
            <person name="Bilodeau G."/>
        </authorList>
    </citation>
    <scope>NUCLEOTIDE SEQUENCE [LARGE SCALE GENOMIC DNA]</scope>
    <source>
        <strain evidence="2 3">CBS 268.59</strain>
    </source>
</reference>
<dbReference type="InterPro" id="IPR018392">
    <property type="entry name" value="LysM"/>
</dbReference>
<dbReference type="OrthoDB" id="1193027at2759"/>
<dbReference type="SUPFAM" id="SSF53955">
    <property type="entry name" value="Lysozyme-like"/>
    <property type="match status" value="1"/>
</dbReference>
<dbReference type="AlphaFoldDB" id="A0A8T9CGW1"/>
<dbReference type="PROSITE" id="PS51782">
    <property type="entry name" value="LYSM"/>
    <property type="match status" value="2"/>
</dbReference>
<evidence type="ECO:0000313" key="2">
    <source>
        <dbReference type="EMBL" id="TVY85109.1"/>
    </source>
</evidence>
<dbReference type="InterPro" id="IPR023346">
    <property type="entry name" value="Lysozyme-like_dom_sf"/>
</dbReference>
<gene>
    <name evidence="2" type="primary">ENP1</name>
    <name evidence="2" type="ORF">LSUE1_G000444</name>
</gene>
<dbReference type="Gene3D" id="1.10.530.10">
    <property type="match status" value="1"/>
</dbReference>
<feature type="domain" description="LysM" evidence="1">
    <location>
        <begin position="7"/>
        <end position="51"/>
    </location>
</feature>
<dbReference type="Gene3D" id="3.10.350.10">
    <property type="entry name" value="LysM domain"/>
    <property type="match status" value="2"/>
</dbReference>
<feature type="domain" description="LysM" evidence="1">
    <location>
        <begin position="69"/>
        <end position="113"/>
    </location>
</feature>
<dbReference type="CDD" id="cd00118">
    <property type="entry name" value="LysM"/>
    <property type="match status" value="2"/>
</dbReference>
<dbReference type="SUPFAM" id="SSF54106">
    <property type="entry name" value="LysM domain"/>
    <property type="match status" value="2"/>
</dbReference>
<sequence length="310" mass="33076">MVFKASKTYKIKQGDTLYAIAQASKTTVAAIEAVNPGINPSNLQIGVTIALPAGAEGMPHAQPPTSQSNRYTIQQGDTFNSIASRLNIPNGALEATNPGVDPSKLQIGQQIHLPSQGRANIGLTQASIPNPGGNYVSYSGPSSNFPHPHHWAPYHVLWHHNSVLMGYRNTPQQVSHIGRAIEIASSESGIDSRIILCLIMQESGGFVGVADTFNPFRNTGIMQAFDGGNFDARNEAGSILQMVMDGASGTAKGPGLRQNLEKWNGDVYVALRGYNSGSVNLADLNDPMGATADYVQRIANRLMGHSWPGM</sequence>
<dbReference type="Pfam" id="PF01476">
    <property type="entry name" value="LysM"/>
    <property type="match status" value="2"/>
</dbReference>
<dbReference type="Proteomes" id="UP000469558">
    <property type="component" value="Unassembled WGS sequence"/>
</dbReference>
<protein>
    <submittedName>
        <fullName evidence="2">Gamma-D-glutamyl-L-diamino acid endopeptidase</fullName>
    </submittedName>
</protein>
<organism evidence="2 3">
    <name type="scientific">Lachnellula suecica</name>
    <dbReference type="NCBI Taxonomy" id="602035"/>
    <lineage>
        <taxon>Eukaryota</taxon>
        <taxon>Fungi</taxon>
        <taxon>Dikarya</taxon>
        <taxon>Ascomycota</taxon>
        <taxon>Pezizomycotina</taxon>
        <taxon>Leotiomycetes</taxon>
        <taxon>Helotiales</taxon>
        <taxon>Lachnaceae</taxon>
        <taxon>Lachnellula</taxon>
    </lineage>
</organism>
<evidence type="ECO:0000313" key="3">
    <source>
        <dbReference type="Proteomes" id="UP000469558"/>
    </source>
</evidence>
<dbReference type="InterPro" id="IPR036779">
    <property type="entry name" value="LysM_dom_sf"/>
</dbReference>
<dbReference type="EMBL" id="QGMK01000029">
    <property type="protein sequence ID" value="TVY85109.1"/>
    <property type="molecule type" value="Genomic_DNA"/>
</dbReference>
<proteinExistence type="predicted"/>
<keyword evidence="3" id="KW-1185">Reference proteome</keyword>
<dbReference type="PANTHER" id="PTHR33734">
    <property type="entry name" value="LYSM DOMAIN-CONTAINING GPI-ANCHORED PROTEIN 2"/>
    <property type="match status" value="1"/>
</dbReference>
<comment type="caution">
    <text evidence="2">The sequence shown here is derived from an EMBL/GenBank/DDBJ whole genome shotgun (WGS) entry which is preliminary data.</text>
</comment>
<dbReference type="SMART" id="SM00257">
    <property type="entry name" value="LysM"/>
    <property type="match status" value="2"/>
</dbReference>
<name>A0A8T9CGW1_9HELO</name>
<dbReference type="PANTHER" id="PTHR33734:SF22">
    <property type="entry name" value="MEMBRANE-BOUND LYTIC MUREIN TRANSGLYCOSYLASE D"/>
    <property type="match status" value="1"/>
</dbReference>
<accession>A0A8T9CGW1</accession>
<evidence type="ECO:0000259" key="1">
    <source>
        <dbReference type="PROSITE" id="PS51782"/>
    </source>
</evidence>